<feature type="compositionally biased region" description="Polar residues" evidence="1">
    <location>
        <begin position="396"/>
        <end position="412"/>
    </location>
</feature>
<accession>A0A545U4K3</accession>
<gene>
    <name evidence="3" type="ORF">FLL46_22535</name>
</gene>
<dbReference type="RefSeq" id="WP_142933988.1">
    <property type="nucleotide sequence ID" value="NZ_ML660170.1"/>
</dbReference>
<dbReference type="EMBL" id="VIKS01000014">
    <property type="protein sequence ID" value="TQV84401.1"/>
    <property type="molecule type" value="Genomic_DNA"/>
</dbReference>
<keyword evidence="2" id="KW-0732">Signal</keyword>
<dbReference type="OrthoDB" id="5566524at2"/>
<evidence type="ECO:0008006" key="5">
    <source>
        <dbReference type="Google" id="ProtNLM"/>
    </source>
</evidence>
<comment type="caution">
    <text evidence="3">The sequence shown here is derived from an EMBL/GenBank/DDBJ whole genome shotgun (WGS) entry which is preliminary data.</text>
</comment>
<dbReference type="Proteomes" id="UP000315439">
    <property type="component" value="Unassembled WGS sequence"/>
</dbReference>
<sequence>MIYIKKLSQFIVAFLISYSGLNLAAETSSTKNLSKKHLASITEEEPRWFEVEIILFKPTSTQGLLEESWNSKVDLTKSENLIDFLQPHRLIPGDIQNLPDDALPPVEEEITQETTNNTPQETDTTLVNNLVDGIQQGLDIELTADAKPEEKPFQLLADELLQLKNEAASLKRHPDYKLLTHLAWRQPVLGQREAPHIRIAAGQDFGLEYDYQGNKLMTNPNFGDDSQPGMQDGFQGINSGDDYQPNAPTTTQQVETYAINQPGVLHEQKMSEDSAADDQNKMGHIDQIVPTIWVPELDGDIKIYLGRYLHIKTNLFLRRPDKEEIEAIDLDVFDLDRLSTLKNSTELLGQSELGNSIINSSEISDASQSANSGFIDSDILKSEDSSGKNHVAGFPTNPQSESNASDPFNFSQPDDHQFSWEIDDNFLEAESEKMYIERLFNYRLKQSRRVRSGELHYFDHPLIGMLVIIRPYEMEEQQPPDALGLPPSI</sequence>
<organism evidence="3 4">
    <name type="scientific">Aliikangiella coralliicola</name>
    <dbReference type="NCBI Taxonomy" id="2592383"/>
    <lineage>
        <taxon>Bacteria</taxon>
        <taxon>Pseudomonadati</taxon>
        <taxon>Pseudomonadota</taxon>
        <taxon>Gammaproteobacteria</taxon>
        <taxon>Oceanospirillales</taxon>
        <taxon>Pleioneaceae</taxon>
        <taxon>Aliikangiella</taxon>
    </lineage>
</organism>
<feature type="region of interest" description="Disordered" evidence="1">
    <location>
        <begin position="384"/>
        <end position="414"/>
    </location>
</feature>
<feature type="signal peptide" evidence="2">
    <location>
        <begin position="1"/>
        <end position="24"/>
    </location>
</feature>
<name>A0A545U4K3_9GAMM</name>
<feature type="chain" id="PRO_5022185723" description="Peptidoglycan-binding protein CsiV" evidence="2">
    <location>
        <begin position="25"/>
        <end position="489"/>
    </location>
</feature>
<evidence type="ECO:0000313" key="4">
    <source>
        <dbReference type="Proteomes" id="UP000315439"/>
    </source>
</evidence>
<evidence type="ECO:0000256" key="2">
    <source>
        <dbReference type="SAM" id="SignalP"/>
    </source>
</evidence>
<dbReference type="AlphaFoldDB" id="A0A545U4K3"/>
<protein>
    <recommendedName>
        <fullName evidence="5">Peptidoglycan-binding protein CsiV</fullName>
    </recommendedName>
</protein>
<reference evidence="3 4" key="1">
    <citation type="submission" date="2019-07" db="EMBL/GenBank/DDBJ databases">
        <title>Draft genome for Aliikangiella sp. M105.</title>
        <authorList>
            <person name="Wang G."/>
        </authorList>
    </citation>
    <scope>NUCLEOTIDE SEQUENCE [LARGE SCALE GENOMIC DNA]</scope>
    <source>
        <strain evidence="3 4">M105</strain>
    </source>
</reference>
<proteinExistence type="predicted"/>
<evidence type="ECO:0000313" key="3">
    <source>
        <dbReference type="EMBL" id="TQV84401.1"/>
    </source>
</evidence>
<evidence type="ECO:0000256" key="1">
    <source>
        <dbReference type="SAM" id="MobiDB-lite"/>
    </source>
</evidence>
<dbReference type="Pfam" id="PF10972">
    <property type="entry name" value="CsiV"/>
    <property type="match status" value="1"/>
</dbReference>
<dbReference type="InterPro" id="IPR021241">
    <property type="entry name" value="CsiV"/>
</dbReference>
<keyword evidence="4" id="KW-1185">Reference proteome</keyword>